<reference evidence="7 8" key="1">
    <citation type="submission" date="2016-05" db="EMBL/GenBank/DDBJ databases">
        <title>Comparative analysis of secretome profiles of manganese(II)-oxidizing ascomycete fungi.</title>
        <authorList>
            <consortium name="DOE Joint Genome Institute"/>
            <person name="Zeiner C.A."/>
            <person name="Purvine S.O."/>
            <person name="Zink E.M."/>
            <person name="Wu S."/>
            <person name="Pasa-Tolic L."/>
            <person name="Chaput D.L."/>
            <person name="Haridas S."/>
            <person name="Grigoriev I.V."/>
            <person name="Santelli C.M."/>
            <person name="Hansel C.M."/>
        </authorList>
    </citation>
    <scope>NUCLEOTIDE SEQUENCE [LARGE SCALE GENOMIC DNA]</scope>
    <source>
        <strain evidence="7 8">AP3s5-JAC2a</strain>
    </source>
</reference>
<dbReference type="GO" id="GO:0005634">
    <property type="term" value="C:nucleus"/>
    <property type="evidence" value="ECO:0007669"/>
    <property type="project" value="TreeGrafter"/>
</dbReference>
<dbReference type="Proteomes" id="UP000077069">
    <property type="component" value="Unassembled WGS sequence"/>
</dbReference>
<dbReference type="PROSITE" id="PS00108">
    <property type="entry name" value="PROTEIN_KINASE_ST"/>
    <property type="match status" value="1"/>
</dbReference>
<proteinExistence type="inferred from homology"/>
<evidence type="ECO:0000256" key="4">
    <source>
        <dbReference type="ARBA" id="ARBA00022840"/>
    </source>
</evidence>
<dbReference type="EMBL" id="KV441549">
    <property type="protein sequence ID" value="OAG11011.1"/>
    <property type="molecule type" value="Genomic_DNA"/>
</dbReference>
<dbReference type="InterPro" id="IPR008271">
    <property type="entry name" value="Ser/Thr_kinase_AS"/>
</dbReference>
<dbReference type="PANTHER" id="PTHR11042:SF190">
    <property type="entry name" value="MITOSIS INHIBITOR PROTEIN KINASE MIK1"/>
    <property type="match status" value="1"/>
</dbReference>
<keyword evidence="3 7" id="KW-0418">Kinase</keyword>
<gene>
    <name evidence="7" type="ORF">CC84DRAFT_1139940</name>
</gene>
<feature type="domain" description="Protein kinase" evidence="6">
    <location>
        <begin position="146"/>
        <end position="420"/>
    </location>
</feature>
<dbReference type="Gene3D" id="1.10.510.10">
    <property type="entry name" value="Transferase(Phosphotransferase) domain 1"/>
    <property type="match status" value="1"/>
</dbReference>
<dbReference type="PANTHER" id="PTHR11042">
    <property type="entry name" value="EUKARYOTIC TRANSLATION INITIATION FACTOR 2-ALPHA KINASE EIF2-ALPHA KINASE -RELATED"/>
    <property type="match status" value="1"/>
</dbReference>
<dbReference type="GO" id="GO:0110031">
    <property type="term" value="P:negative regulation of G2/MI transition of meiotic cell cycle"/>
    <property type="evidence" value="ECO:0007669"/>
    <property type="project" value="TreeGrafter"/>
</dbReference>
<evidence type="ECO:0000313" key="7">
    <source>
        <dbReference type="EMBL" id="OAG11011.1"/>
    </source>
</evidence>
<evidence type="ECO:0000313" key="8">
    <source>
        <dbReference type="Proteomes" id="UP000077069"/>
    </source>
</evidence>
<dbReference type="SUPFAM" id="SSF56112">
    <property type="entry name" value="Protein kinase-like (PK-like)"/>
    <property type="match status" value="1"/>
</dbReference>
<evidence type="ECO:0000256" key="5">
    <source>
        <dbReference type="ARBA" id="ARBA00037982"/>
    </source>
</evidence>
<evidence type="ECO:0000256" key="2">
    <source>
        <dbReference type="ARBA" id="ARBA00022741"/>
    </source>
</evidence>
<dbReference type="RefSeq" id="XP_018041376.1">
    <property type="nucleotide sequence ID" value="XM_018176267.1"/>
</dbReference>
<dbReference type="Pfam" id="PF00069">
    <property type="entry name" value="Pkinase"/>
    <property type="match status" value="1"/>
</dbReference>
<dbReference type="GeneID" id="28759753"/>
<evidence type="ECO:0000256" key="3">
    <source>
        <dbReference type="ARBA" id="ARBA00022777"/>
    </source>
</evidence>
<dbReference type="GO" id="GO:0005737">
    <property type="term" value="C:cytoplasm"/>
    <property type="evidence" value="ECO:0007669"/>
    <property type="project" value="TreeGrafter"/>
</dbReference>
<dbReference type="InterPro" id="IPR050339">
    <property type="entry name" value="CC_SR_Kinase"/>
</dbReference>
<dbReference type="STRING" id="1460663.A0A177CUX4"/>
<protein>
    <submittedName>
        <fullName evidence="7">Kinase-like protein</fullName>
    </submittedName>
</protein>
<name>A0A177CUX4_9PLEO</name>
<comment type="similarity">
    <text evidence="5">Belongs to the protein kinase superfamily. Ser/Thr protein kinase family. GCN2 subfamily.</text>
</comment>
<keyword evidence="1" id="KW-0808">Transferase</keyword>
<dbReference type="GO" id="GO:0004672">
    <property type="term" value="F:protein kinase activity"/>
    <property type="evidence" value="ECO:0007669"/>
    <property type="project" value="InterPro"/>
</dbReference>
<dbReference type="CDD" id="cd00180">
    <property type="entry name" value="PKc"/>
    <property type="match status" value="1"/>
</dbReference>
<keyword evidence="2" id="KW-0547">Nucleotide-binding</keyword>
<dbReference type="AlphaFoldDB" id="A0A177CUX4"/>
<sequence>MRLLQELHLNSSPPLPANITAQQVLASRISNFFPQGQGSRGPYTDSEIIEISELVKHLNQHWSNCPRTYIILRIIGHLDMLDRLIDIGFSDYWFPVTERNLPSCLLPSVKSSFVRTQSLVLTKSMDLEKGGNGQHCHFEKGEPVPFDPRGILGSGGFGQVDKVLSQISFKEYARKRVLRGTAFTGPRKEYIKQFVAEIQILKRLKHHHIVEFVGSYTDPKYIGLIMSPVADMDLGAYLKQATISNHPELRTFFGCLATALEFLHEQKIRHKDIKPGNILVNRGSILFTDFGLSFDFTDVDGSTTTSMPNGISYRYCAPEVAQYEPRNTMSDVWSLGVVFMEIIMVLKGRTAQDIDEFLRQHGSKGAYIRTNLDALLELIAELGEIGNSSDNRALGWTQQMLSVEQKLRPTASSIVTSIIAAGQEGDKISFCGICCIPSEDDFSSSAEE</sequence>
<dbReference type="InParanoid" id="A0A177CUX4"/>
<dbReference type="InterPro" id="IPR000719">
    <property type="entry name" value="Prot_kinase_dom"/>
</dbReference>
<dbReference type="PROSITE" id="PS50011">
    <property type="entry name" value="PROTEIN_KINASE_DOM"/>
    <property type="match status" value="1"/>
</dbReference>
<dbReference type="InterPro" id="IPR011009">
    <property type="entry name" value="Kinase-like_dom_sf"/>
</dbReference>
<dbReference type="OrthoDB" id="4062651at2759"/>
<keyword evidence="4" id="KW-0067">ATP-binding</keyword>
<keyword evidence="8" id="KW-1185">Reference proteome</keyword>
<accession>A0A177CUX4</accession>
<evidence type="ECO:0000259" key="6">
    <source>
        <dbReference type="PROSITE" id="PS50011"/>
    </source>
</evidence>
<dbReference type="SMART" id="SM00220">
    <property type="entry name" value="S_TKc"/>
    <property type="match status" value="1"/>
</dbReference>
<evidence type="ECO:0000256" key="1">
    <source>
        <dbReference type="ARBA" id="ARBA00022679"/>
    </source>
</evidence>
<organism evidence="7 8">
    <name type="scientific">Paraphaeosphaeria sporulosa</name>
    <dbReference type="NCBI Taxonomy" id="1460663"/>
    <lineage>
        <taxon>Eukaryota</taxon>
        <taxon>Fungi</taxon>
        <taxon>Dikarya</taxon>
        <taxon>Ascomycota</taxon>
        <taxon>Pezizomycotina</taxon>
        <taxon>Dothideomycetes</taxon>
        <taxon>Pleosporomycetidae</taxon>
        <taxon>Pleosporales</taxon>
        <taxon>Massarineae</taxon>
        <taxon>Didymosphaeriaceae</taxon>
        <taxon>Paraphaeosphaeria</taxon>
    </lineage>
</organism>
<dbReference type="GO" id="GO:0005524">
    <property type="term" value="F:ATP binding"/>
    <property type="evidence" value="ECO:0007669"/>
    <property type="project" value="UniProtKB-KW"/>
</dbReference>